<evidence type="ECO:0000313" key="1">
    <source>
        <dbReference type="EMBL" id="JAD85092.1"/>
    </source>
</evidence>
<proteinExistence type="predicted"/>
<dbReference type="EMBL" id="GBRH01212803">
    <property type="protein sequence ID" value="JAD85092.1"/>
    <property type="molecule type" value="Transcribed_RNA"/>
</dbReference>
<dbReference type="GO" id="GO:0016757">
    <property type="term" value="F:glycosyltransferase activity"/>
    <property type="evidence" value="ECO:0007669"/>
    <property type="project" value="TreeGrafter"/>
</dbReference>
<keyword evidence="1" id="KW-0808">Transferase</keyword>
<dbReference type="AlphaFoldDB" id="A0A0A9DMX9"/>
<organism evidence="1">
    <name type="scientific">Arundo donax</name>
    <name type="common">Giant reed</name>
    <name type="synonym">Donax arundinaceus</name>
    <dbReference type="NCBI Taxonomy" id="35708"/>
    <lineage>
        <taxon>Eukaryota</taxon>
        <taxon>Viridiplantae</taxon>
        <taxon>Streptophyta</taxon>
        <taxon>Embryophyta</taxon>
        <taxon>Tracheophyta</taxon>
        <taxon>Spermatophyta</taxon>
        <taxon>Magnoliopsida</taxon>
        <taxon>Liliopsida</taxon>
        <taxon>Poales</taxon>
        <taxon>Poaceae</taxon>
        <taxon>PACMAD clade</taxon>
        <taxon>Arundinoideae</taxon>
        <taxon>Arundineae</taxon>
        <taxon>Arundo</taxon>
    </lineage>
</organism>
<dbReference type="PANTHER" id="PTHR21015">
    <property type="entry name" value="UDP-N-ACETYLGLUCOSAMINE--N-ACETYLMURAMYL-(PENTAPEPTIDE) PYROPHOSPHORYL-UNDECAPRENOL N-ACETYLGLUCOSAMINE TRANSFERASE 1"/>
    <property type="match status" value="1"/>
</dbReference>
<dbReference type="SUPFAM" id="SSF53756">
    <property type="entry name" value="UDP-Glycosyltransferase/glycogen phosphorylase"/>
    <property type="match status" value="1"/>
</dbReference>
<reference evidence="1" key="2">
    <citation type="journal article" date="2015" name="Data Brief">
        <title>Shoot transcriptome of the giant reed, Arundo donax.</title>
        <authorList>
            <person name="Barrero R.A."/>
            <person name="Guerrero F.D."/>
            <person name="Moolhuijzen P."/>
            <person name="Goolsby J.A."/>
            <person name="Tidwell J."/>
            <person name="Bellgard S.E."/>
            <person name="Bellgard M.I."/>
        </authorList>
    </citation>
    <scope>NUCLEOTIDE SEQUENCE</scope>
    <source>
        <tissue evidence="1">Shoot tissue taken approximately 20 cm above the soil surface</tissue>
    </source>
</reference>
<sequence length="74" mass="8475">MLGGAEGSPELNVVVLNMYYEMLRNRKDRYIIWQTGTESFSEMESLVRGHRLLFLPPFLHELEIAYAAADVVVS</sequence>
<name>A0A0A9DMX9_ARUDO</name>
<protein>
    <submittedName>
        <fullName evidence="1">Glycosyltransferase family 28 C-terminal domain containing protein</fullName>
    </submittedName>
</protein>
<dbReference type="PANTHER" id="PTHR21015:SF22">
    <property type="entry name" value="GLYCOSYLTRANSFERASE"/>
    <property type="match status" value="1"/>
</dbReference>
<dbReference type="Gene3D" id="3.40.50.2000">
    <property type="entry name" value="Glycogen Phosphorylase B"/>
    <property type="match status" value="1"/>
</dbReference>
<accession>A0A0A9DMX9</accession>
<reference evidence="1" key="1">
    <citation type="submission" date="2014-09" db="EMBL/GenBank/DDBJ databases">
        <authorList>
            <person name="Magalhaes I.L.F."/>
            <person name="Oliveira U."/>
            <person name="Santos F.R."/>
            <person name="Vidigal T.H.D.A."/>
            <person name="Brescovit A.D."/>
            <person name="Santos A.J."/>
        </authorList>
    </citation>
    <scope>NUCLEOTIDE SEQUENCE</scope>
    <source>
        <tissue evidence="1">Shoot tissue taken approximately 20 cm above the soil surface</tissue>
    </source>
</reference>